<name>A0A146KBY0_9EUKA</name>
<feature type="transmembrane region" description="Helical" evidence="1">
    <location>
        <begin position="12"/>
        <end position="36"/>
    </location>
</feature>
<proteinExistence type="predicted"/>
<keyword evidence="1 2" id="KW-0812">Transmembrane</keyword>
<dbReference type="AlphaFoldDB" id="A0A146KBY0"/>
<feature type="transmembrane region" description="Helical" evidence="1">
    <location>
        <begin position="159"/>
        <end position="178"/>
    </location>
</feature>
<evidence type="ECO:0000256" key="1">
    <source>
        <dbReference type="SAM" id="Phobius"/>
    </source>
</evidence>
<keyword evidence="1" id="KW-1133">Transmembrane helix</keyword>
<feature type="transmembrane region" description="Helical" evidence="1">
    <location>
        <begin position="91"/>
        <end position="114"/>
    </location>
</feature>
<protein>
    <submittedName>
        <fullName evidence="2">Transmembrane domain-containing protein</fullName>
    </submittedName>
</protein>
<accession>A0A146KBY0</accession>
<sequence length="219" mass="24652">MTIKLKPKRMIGIFPSFVAFVVIGLEILIAFIDIIVNASQNSQEALASLQNSKGVLSAAVIQFHITWGIVFSLTLSFVVNSITLMSGRKSCNLFGTFNALICLIFLLDCLWTWLWAYDGAGIMFVCKYIILSMGVRIGSAQIKAVAYTAEIKYYCDLMLSWMLPLQCVLVLIDCILSICKKRQPRTIPLKVRTIFDNKKQKEVIEVKVDLKRLDQADTK</sequence>
<reference evidence="2" key="1">
    <citation type="submission" date="2015-07" db="EMBL/GenBank/DDBJ databases">
        <title>Adaptation to a free-living lifestyle via gene acquisitions in the diplomonad Trepomonas sp. PC1.</title>
        <authorList>
            <person name="Xu F."/>
            <person name="Jerlstrom-Hultqvist J."/>
            <person name="Kolisko M."/>
            <person name="Simpson A.G.B."/>
            <person name="Roger A.J."/>
            <person name="Svard S.G."/>
            <person name="Andersson J.O."/>
        </authorList>
    </citation>
    <scope>NUCLEOTIDE SEQUENCE</scope>
    <source>
        <strain evidence="2">PC1</strain>
    </source>
</reference>
<organism evidence="2">
    <name type="scientific">Trepomonas sp. PC1</name>
    <dbReference type="NCBI Taxonomy" id="1076344"/>
    <lineage>
        <taxon>Eukaryota</taxon>
        <taxon>Metamonada</taxon>
        <taxon>Diplomonadida</taxon>
        <taxon>Hexamitidae</taxon>
        <taxon>Hexamitinae</taxon>
        <taxon>Trepomonas</taxon>
    </lineage>
</organism>
<feature type="transmembrane region" description="Helical" evidence="1">
    <location>
        <begin position="56"/>
        <end position="79"/>
    </location>
</feature>
<keyword evidence="1" id="KW-0472">Membrane</keyword>
<dbReference type="EMBL" id="GDID01002559">
    <property type="protein sequence ID" value="JAP94047.1"/>
    <property type="molecule type" value="Transcribed_RNA"/>
</dbReference>
<gene>
    <name evidence="2" type="ORF">TPC1_13441</name>
</gene>
<evidence type="ECO:0000313" key="2">
    <source>
        <dbReference type="EMBL" id="JAP94047.1"/>
    </source>
</evidence>